<proteinExistence type="predicted"/>
<dbReference type="Proteomes" id="UP000191004">
    <property type="component" value="Unassembled WGS sequence"/>
</dbReference>
<gene>
    <name evidence="1" type="ORF">A0O28_0088590</name>
</gene>
<keyword evidence="2" id="KW-1185">Reference proteome</keyword>
<organism evidence="1 2">
    <name type="scientific">Trichoderma guizhouense</name>
    <dbReference type="NCBI Taxonomy" id="1491466"/>
    <lineage>
        <taxon>Eukaryota</taxon>
        <taxon>Fungi</taxon>
        <taxon>Dikarya</taxon>
        <taxon>Ascomycota</taxon>
        <taxon>Pezizomycotina</taxon>
        <taxon>Sordariomycetes</taxon>
        <taxon>Hypocreomycetidae</taxon>
        <taxon>Hypocreales</taxon>
        <taxon>Hypocreaceae</taxon>
        <taxon>Trichoderma</taxon>
    </lineage>
</organism>
<dbReference type="OrthoDB" id="4664297at2759"/>
<sequence length="347" mass="39670">MAVKYEFLTLQQIEHFLRYGWVSIPECFTREQAEEWTKDLWTRLGYDRNDPSTWVLEKINMPTLNTVDVRDLAPKAWKAICELSGGEDRVAEISRHWGDNFIVNFGSEKLNGRIVGPRELDNWHVDGDNFIHFLDSPNQGLLVIPCITDVLENGGATYICPDGIAVVAKHLLDNPEGVTPYMARKGEEKQFHEFQWFCEQIKNSDKCNLFQQMTGKCGDVVLMHPLMMHSASRNALHIPRVITNPFVSLKEPFNFNRSDPSDYSLIEKKTLKDLGVDSLPNWKIEGERETLNPGRVAIHERMKEMELRRLAGENIGPVGDSGVEVHREIVKGLVWEKPEPSMTAQNV</sequence>
<dbReference type="AlphaFoldDB" id="A0A1T3CUG0"/>
<comment type="caution">
    <text evidence="1">The sequence shown here is derived from an EMBL/GenBank/DDBJ whole genome shotgun (WGS) entry which is preliminary data.</text>
</comment>
<reference evidence="1 2" key="1">
    <citation type="submission" date="2016-04" db="EMBL/GenBank/DDBJ databases">
        <title>Multiple horizontal gene transfer events from other fungi enriched the ability of the initially mycotrophic fungus Trichoderma (Ascomycota) to feed on dead plant biomass.</title>
        <authorList>
            <person name="Atanasova L."/>
            <person name="Chenthamara K."/>
            <person name="Zhang J."/>
            <person name="Grujic M."/>
            <person name="Henrissat B."/>
            <person name="Kuo A."/>
            <person name="Aertz A."/>
            <person name="Salamov A."/>
            <person name="Lipzen A."/>
            <person name="Labutti K."/>
            <person name="Barry K."/>
            <person name="Miao Y."/>
            <person name="Rahimi M.J."/>
            <person name="Shen Q."/>
            <person name="Grigoriev I.V."/>
            <person name="Kubicek C.P."/>
            <person name="Druzhinina I.S."/>
        </authorList>
    </citation>
    <scope>NUCLEOTIDE SEQUENCE [LARGE SCALE GENOMIC DNA]</scope>
    <source>
        <strain evidence="1 2">NJAU 4742</strain>
    </source>
</reference>
<dbReference type="Gene3D" id="2.60.120.620">
    <property type="entry name" value="q2cbj1_9rhob like domain"/>
    <property type="match status" value="1"/>
</dbReference>
<dbReference type="EMBL" id="LVVK01000006">
    <property type="protein sequence ID" value="OPB44721.1"/>
    <property type="molecule type" value="Genomic_DNA"/>
</dbReference>
<accession>A0A1T3CUG0</accession>
<evidence type="ECO:0008006" key="3">
    <source>
        <dbReference type="Google" id="ProtNLM"/>
    </source>
</evidence>
<name>A0A1T3CUG0_9HYPO</name>
<protein>
    <recommendedName>
        <fullName evidence="3">Phytanoyl-CoA dioxygenase</fullName>
    </recommendedName>
</protein>
<evidence type="ECO:0000313" key="2">
    <source>
        <dbReference type="Proteomes" id="UP000191004"/>
    </source>
</evidence>
<dbReference type="SUPFAM" id="SSF51197">
    <property type="entry name" value="Clavaminate synthase-like"/>
    <property type="match status" value="1"/>
</dbReference>
<evidence type="ECO:0000313" key="1">
    <source>
        <dbReference type="EMBL" id="OPB44721.1"/>
    </source>
</evidence>